<proteinExistence type="predicted"/>
<feature type="non-terminal residue" evidence="1">
    <location>
        <position position="34"/>
    </location>
</feature>
<organism evidence="1">
    <name type="scientific">marine sediment metagenome</name>
    <dbReference type="NCBI Taxonomy" id="412755"/>
    <lineage>
        <taxon>unclassified sequences</taxon>
        <taxon>metagenomes</taxon>
        <taxon>ecological metagenomes</taxon>
    </lineage>
</organism>
<gene>
    <name evidence="1" type="ORF">LCGC14_2162320</name>
</gene>
<accession>A0A0F9EEM6</accession>
<sequence>MLLMTRLKVAAVVVAAGACCIGAAVTARAAGEAK</sequence>
<dbReference type="PROSITE" id="PS51257">
    <property type="entry name" value="PROKAR_LIPOPROTEIN"/>
    <property type="match status" value="1"/>
</dbReference>
<name>A0A0F9EEM6_9ZZZZ</name>
<protein>
    <submittedName>
        <fullName evidence="1">Uncharacterized protein</fullName>
    </submittedName>
</protein>
<evidence type="ECO:0000313" key="1">
    <source>
        <dbReference type="EMBL" id="KKL64706.1"/>
    </source>
</evidence>
<comment type="caution">
    <text evidence="1">The sequence shown here is derived from an EMBL/GenBank/DDBJ whole genome shotgun (WGS) entry which is preliminary data.</text>
</comment>
<dbReference type="EMBL" id="LAZR01027763">
    <property type="protein sequence ID" value="KKL64706.1"/>
    <property type="molecule type" value="Genomic_DNA"/>
</dbReference>
<reference evidence="1" key="1">
    <citation type="journal article" date="2015" name="Nature">
        <title>Complex archaea that bridge the gap between prokaryotes and eukaryotes.</title>
        <authorList>
            <person name="Spang A."/>
            <person name="Saw J.H."/>
            <person name="Jorgensen S.L."/>
            <person name="Zaremba-Niedzwiedzka K."/>
            <person name="Martijn J."/>
            <person name="Lind A.E."/>
            <person name="van Eijk R."/>
            <person name="Schleper C."/>
            <person name="Guy L."/>
            <person name="Ettema T.J."/>
        </authorList>
    </citation>
    <scope>NUCLEOTIDE SEQUENCE</scope>
</reference>
<dbReference type="AlphaFoldDB" id="A0A0F9EEM6"/>